<dbReference type="PANTHER" id="PTHR23274">
    <property type="entry name" value="DNA HELICASE-RELATED"/>
    <property type="match status" value="1"/>
</dbReference>
<name>E3MVE5_CAERE</name>
<organism evidence="3">
    <name type="scientific">Caenorhabditis remanei</name>
    <name type="common">Caenorhabditis vulgaris</name>
    <dbReference type="NCBI Taxonomy" id="31234"/>
    <lineage>
        <taxon>Eukaryota</taxon>
        <taxon>Metazoa</taxon>
        <taxon>Ecdysozoa</taxon>
        <taxon>Nematoda</taxon>
        <taxon>Chromadorea</taxon>
        <taxon>Rhabditida</taxon>
        <taxon>Rhabditina</taxon>
        <taxon>Rhabditomorpha</taxon>
        <taxon>Rhabditoidea</taxon>
        <taxon>Rhabditidae</taxon>
        <taxon>Peloderinae</taxon>
        <taxon>Caenorhabditis</taxon>
    </lineage>
</organism>
<keyword evidence="3" id="KW-1185">Reference proteome</keyword>
<protein>
    <recommendedName>
        <fullName evidence="1">DNA helicase Pif1-like 2B domain-containing protein</fullName>
    </recommendedName>
</protein>
<dbReference type="eggNOG" id="KOG0987">
    <property type="taxonomic scope" value="Eukaryota"/>
</dbReference>
<gene>
    <name evidence="2" type="ORF">CRE_24602</name>
</gene>
<dbReference type="InParanoid" id="E3MVE5"/>
<dbReference type="GO" id="GO:0005657">
    <property type="term" value="C:replication fork"/>
    <property type="evidence" value="ECO:0007669"/>
    <property type="project" value="TreeGrafter"/>
</dbReference>
<sequence length="397" mass="45508">MQKADEVKIDFYDLLVLSESKEVKTTGIQDVLHTLAFHLFKQKKSHGREEEVEKEGEREEQYYEEVQEQEGQEQEQAVEEAFYEKLDARYAENEEGGVHFDLKAAQKHDLGVFLPGETVTLGIEKTINTLLNEVFIRDPFFAIFGTSVGARSCQYPQTDTRFYDIFGEILQKGLKVPESAYTIGELVTKIRSATKSFISRRRKNKDLVGNLLAEFVGYSRRNKLFRYEEPSVHVNAPWADFVNSNEAEESINTQHIAEERLIVVDHRIFKLFQVCNCWLSGSTDTSWLNGEMREFVSIDTADKDNDLNVDPAIFATETSPGMPPHRLCLKVGARIVLLRSLSVEVGLCNGTRLTIVSFGDDIIYCHRNTDTTKKIVFLHRILMSPSRKAKCCRFRRQ</sequence>
<dbReference type="AlphaFoldDB" id="E3MVE5"/>
<reference evidence="2" key="1">
    <citation type="submission" date="2007-07" db="EMBL/GenBank/DDBJ databases">
        <title>PCAP assembly of the Caenorhabditis remanei genome.</title>
        <authorList>
            <consortium name="The Caenorhabditis remanei Sequencing Consortium"/>
            <person name="Wilson R.K."/>
        </authorList>
    </citation>
    <scope>NUCLEOTIDE SEQUENCE [LARGE SCALE GENOMIC DNA]</scope>
    <source>
        <strain evidence="2">PB4641</strain>
    </source>
</reference>
<evidence type="ECO:0000313" key="3">
    <source>
        <dbReference type="Proteomes" id="UP000008281"/>
    </source>
</evidence>
<dbReference type="EMBL" id="DS268482">
    <property type="protein sequence ID" value="EFP10116.1"/>
    <property type="molecule type" value="Genomic_DNA"/>
</dbReference>
<dbReference type="STRING" id="31234.E3MVE5"/>
<evidence type="ECO:0000259" key="1">
    <source>
        <dbReference type="Pfam" id="PF21530"/>
    </source>
</evidence>
<accession>E3MVE5</accession>
<feature type="domain" description="DNA helicase Pif1-like 2B" evidence="1">
    <location>
        <begin position="320"/>
        <end position="358"/>
    </location>
</feature>
<evidence type="ECO:0000313" key="2">
    <source>
        <dbReference type="EMBL" id="EFP10116.1"/>
    </source>
</evidence>
<dbReference type="Pfam" id="PF21530">
    <property type="entry name" value="Pif1_2B_dom"/>
    <property type="match status" value="1"/>
</dbReference>
<dbReference type="InterPro" id="IPR049163">
    <property type="entry name" value="Pif1-like_2B_dom"/>
</dbReference>
<dbReference type="Proteomes" id="UP000008281">
    <property type="component" value="Unassembled WGS sequence"/>
</dbReference>
<proteinExistence type="predicted"/>
<dbReference type="PANTHER" id="PTHR23274:SF51">
    <property type="entry name" value="OS03G0423850 PROTEIN"/>
    <property type="match status" value="1"/>
</dbReference>
<dbReference type="OrthoDB" id="9997116at2759"/>
<dbReference type="GO" id="GO:0006260">
    <property type="term" value="P:DNA replication"/>
    <property type="evidence" value="ECO:0007669"/>
    <property type="project" value="TreeGrafter"/>
</dbReference>
<dbReference type="HOGENOM" id="CLU_694925_0_0_1"/>